<feature type="non-terminal residue" evidence="1">
    <location>
        <position position="1"/>
    </location>
</feature>
<accession>A0A3N4JSX8</accession>
<evidence type="ECO:0000313" key="2">
    <source>
        <dbReference type="Proteomes" id="UP000276215"/>
    </source>
</evidence>
<dbReference type="Proteomes" id="UP000276215">
    <property type="component" value="Unassembled WGS sequence"/>
</dbReference>
<proteinExistence type="predicted"/>
<keyword evidence="2" id="KW-1185">Reference proteome</keyword>
<dbReference type="EMBL" id="ML120410">
    <property type="protein sequence ID" value="RPA96864.1"/>
    <property type="molecule type" value="Genomic_DNA"/>
</dbReference>
<dbReference type="AlphaFoldDB" id="A0A3N4JSX8"/>
<reference evidence="1 2" key="1">
    <citation type="journal article" date="2018" name="Nat. Ecol. Evol.">
        <title>Pezizomycetes genomes reveal the molecular basis of ectomycorrhizal truffle lifestyle.</title>
        <authorList>
            <person name="Murat C."/>
            <person name="Payen T."/>
            <person name="Noel B."/>
            <person name="Kuo A."/>
            <person name="Morin E."/>
            <person name="Chen J."/>
            <person name="Kohler A."/>
            <person name="Krizsan K."/>
            <person name="Balestrini R."/>
            <person name="Da Silva C."/>
            <person name="Montanini B."/>
            <person name="Hainaut M."/>
            <person name="Levati E."/>
            <person name="Barry K.W."/>
            <person name="Belfiori B."/>
            <person name="Cichocki N."/>
            <person name="Clum A."/>
            <person name="Dockter R.B."/>
            <person name="Fauchery L."/>
            <person name="Guy J."/>
            <person name="Iotti M."/>
            <person name="Le Tacon F."/>
            <person name="Lindquist E.A."/>
            <person name="Lipzen A."/>
            <person name="Malagnac F."/>
            <person name="Mello A."/>
            <person name="Molinier V."/>
            <person name="Miyauchi S."/>
            <person name="Poulain J."/>
            <person name="Riccioni C."/>
            <person name="Rubini A."/>
            <person name="Sitrit Y."/>
            <person name="Splivallo R."/>
            <person name="Traeger S."/>
            <person name="Wang M."/>
            <person name="Zifcakova L."/>
            <person name="Wipf D."/>
            <person name="Zambonelli A."/>
            <person name="Paolocci F."/>
            <person name="Nowrousian M."/>
            <person name="Ottonello S."/>
            <person name="Baldrian P."/>
            <person name="Spatafora J.W."/>
            <person name="Henrissat B."/>
            <person name="Nagy L.G."/>
            <person name="Aury J.M."/>
            <person name="Wincker P."/>
            <person name="Grigoriev I.V."/>
            <person name="Bonfante P."/>
            <person name="Martin F.M."/>
        </authorList>
    </citation>
    <scope>NUCLEOTIDE SEQUENCE [LARGE SCALE GENOMIC DNA]</scope>
    <source>
        <strain evidence="1 2">120613-1</strain>
    </source>
</reference>
<sequence>EHNLPIGKPVELYNYPPPGIHNYRLLPNKVVLDSLDSQMSSYNLNDCLTSNTRSL</sequence>
<organism evidence="1 2">
    <name type="scientific">Choiromyces venosus 120613-1</name>
    <dbReference type="NCBI Taxonomy" id="1336337"/>
    <lineage>
        <taxon>Eukaryota</taxon>
        <taxon>Fungi</taxon>
        <taxon>Dikarya</taxon>
        <taxon>Ascomycota</taxon>
        <taxon>Pezizomycotina</taxon>
        <taxon>Pezizomycetes</taxon>
        <taxon>Pezizales</taxon>
        <taxon>Tuberaceae</taxon>
        <taxon>Choiromyces</taxon>
    </lineage>
</organism>
<protein>
    <submittedName>
        <fullName evidence="1">Uncharacterized protein</fullName>
    </submittedName>
</protein>
<evidence type="ECO:0000313" key="1">
    <source>
        <dbReference type="EMBL" id="RPA96864.1"/>
    </source>
</evidence>
<gene>
    <name evidence="1" type="ORF">L873DRAFT_1692899</name>
</gene>
<name>A0A3N4JSX8_9PEZI</name>